<accession>A0A968GGA3</accession>
<sequence>MWKKSLFLFLTIAFVLASCSPKNKGADDDNDDNNQWQEIRPVSEEGFDWLGGELSLSNNPVNQGFILSAHWNGEKLSTMDAEYFDNLLNDEDFENTLIAIDTKGLKTSVKPEGKVYVTGNMHEEQEGWDLRVTTITGAAKKGDSVTVSITFDDASGQSVTREVVVNIVE</sequence>
<evidence type="ECO:0000313" key="3">
    <source>
        <dbReference type="Proteomes" id="UP000778951"/>
    </source>
</evidence>
<reference evidence="2" key="1">
    <citation type="submission" date="2020-03" db="EMBL/GenBank/DDBJ databases">
        <title>Spirochaetal bacteria isolated from arthropods constitute a novel genus Entomospira genus novum within the order Spirochaetales.</title>
        <authorList>
            <person name="Grana-Miraglia L."/>
            <person name="Sikutova S."/>
            <person name="Fingerle V."/>
            <person name="Sing A."/>
            <person name="Castillo-Ramirez S."/>
            <person name="Margos G."/>
            <person name="Rudolf I."/>
        </authorList>
    </citation>
    <scope>NUCLEOTIDE SEQUENCE</scope>
    <source>
        <strain evidence="2">BR149</strain>
    </source>
</reference>
<organism evidence="2 3">
    <name type="scientific">Entomospira culicis</name>
    <dbReference type="NCBI Taxonomy" id="2719989"/>
    <lineage>
        <taxon>Bacteria</taxon>
        <taxon>Pseudomonadati</taxon>
        <taxon>Spirochaetota</taxon>
        <taxon>Spirochaetia</taxon>
        <taxon>Spirochaetales</taxon>
        <taxon>Spirochaetaceae</taxon>
        <taxon>Entomospira</taxon>
    </lineage>
</organism>
<dbReference type="EMBL" id="JAATLM010000001">
    <property type="protein sequence ID" value="NIZ69762.1"/>
    <property type="molecule type" value="Genomic_DNA"/>
</dbReference>
<name>A0A968GGA3_9SPIO</name>
<evidence type="ECO:0000256" key="1">
    <source>
        <dbReference type="SAM" id="SignalP"/>
    </source>
</evidence>
<keyword evidence="3" id="KW-1185">Reference proteome</keyword>
<comment type="caution">
    <text evidence="2">The sequence shown here is derived from an EMBL/GenBank/DDBJ whole genome shotgun (WGS) entry which is preliminary data.</text>
</comment>
<evidence type="ECO:0000313" key="2">
    <source>
        <dbReference type="EMBL" id="NIZ69762.1"/>
    </source>
</evidence>
<proteinExistence type="predicted"/>
<dbReference type="PROSITE" id="PS51257">
    <property type="entry name" value="PROKAR_LIPOPROTEIN"/>
    <property type="match status" value="1"/>
</dbReference>
<dbReference type="AlphaFoldDB" id="A0A968GGA3"/>
<feature type="signal peptide" evidence="1">
    <location>
        <begin position="1"/>
        <end position="25"/>
    </location>
</feature>
<keyword evidence="1" id="KW-0732">Signal</keyword>
<gene>
    <name evidence="2" type="ORF">HCT48_05995</name>
</gene>
<feature type="chain" id="PRO_5037191584" evidence="1">
    <location>
        <begin position="26"/>
        <end position="169"/>
    </location>
</feature>
<dbReference type="RefSeq" id="WP_167695843.1">
    <property type="nucleotide sequence ID" value="NZ_CP118181.1"/>
</dbReference>
<protein>
    <submittedName>
        <fullName evidence="2">Uncharacterized protein</fullName>
    </submittedName>
</protein>
<dbReference type="Proteomes" id="UP000778951">
    <property type="component" value="Unassembled WGS sequence"/>
</dbReference>